<organism evidence="2 3">
    <name type="scientific">Candidatus Fimihabitans intestinipullorum</name>
    <dbReference type="NCBI Taxonomy" id="2840820"/>
    <lineage>
        <taxon>Bacteria</taxon>
        <taxon>Bacillati</taxon>
        <taxon>Mycoplasmatota</taxon>
        <taxon>Mycoplasmatota incertae sedis</taxon>
        <taxon>Candidatus Fimihabitans</taxon>
    </lineage>
</organism>
<keyword evidence="1" id="KW-0812">Transmembrane</keyword>
<name>A0A9D1L299_9BACT</name>
<keyword evidence="1" id="KW-0472">Membrane</keyword>
<feature type="transmembrane region" description="Helical" evidence="1">
    <location>
        <begin position="484"/>
        <end position="504"/>
    </location>
</feature>
<dbReference type="AlphaFoldDB" id="A0A9D1L299"/>
<feature type="transmembrane region" description="Helical" evidence="1">
    <location>
        <begin position="42"/>
        <end position="59"/>
    </location>
</feature>
<feature type="transmembrane region" description="Helical" evidence="1">
    <location>
        <begin position="454"/>
        <end position="472"/>
    </location>
</feature>
<reference evidence="2" key="1">
    <citation type="submission" date="2020-10" db="EMBL/GenBank/DDBJ databases">
        <authorList>
            <person name="Gilroy R."/>
        </authorList>
    </citation>
    <scope>NUCLEOTIDE SEQUENCE</scope>
    <source>
        <strain evidence="2">CHK197-8231</strain>
    </source>
</reference>
<evidence type="ECO:0000256" key="1">
    <source>
        <dbReference type="SAM" id="Phobius"/>
    </source>
</evidence>
<feature type="transmembrane region" description="Helical" evidence="1">
    <location>
        <begin position="219"/>
        <end position="237"/>
    </location>
</feature>
<evidence type="ECO:0000313" key="2">
    <source>
        <dbReference type="EMBL" id="HIU22314.1"/>
    </source>
</evidence>
<sequence length="581" mass="67660">MKKRKEILSQPSMKLFVMLCGYFLTSYILYTACQMVRFQHCLMFVQIVSLSLPMIVYFLTLKKETSKKTSIILLSTYLILLVVLPFIYTRTYDLTIDGNSYHKTAIAFIKNGWNPLYEKSTEFQKKNPDVVPIDKKTKTDLWIEHYPKATWISSAIMYDMTGSIESGKSITLIFSIMLFIISYNCLQMILSRGWAVAFSILVVLNPITLSQIFTYYVDSIMGICFAMELLLLFLVNPMEKQNKFLWIAIAGVCTIFTNLKYTGLLCSGVIAAVFYFYWLLKYRKEKQFWLRFRNITFHFTVVFTIAIFFVGASSYVKNTIDHRNPLYPIIGEDKVDIITTMQPKKFNQLSMIEKFGWSLFSKTENVTYTSGDPEVKWPIKVYRSEIEELVAPDVRIAGFGPLFALGVIVSMIVFIISLIIFIKHEKQNIKYITLPLIAIITSMILVGENWWARYVPQFYLLIVGTMILAVYLSKYWKHKRYPQGAAIVIAAIMILNASCFSYAMKSSISSFIAIRKDLNEMYYMDNLKLKLGTEGLYGYYYNLKDRNIQYQVVEKIEQDEIRYMYSWRFEVEKNETVSKTN</sequence>
<proteinExistence type="predicted"/>
<feature type="transmembrane region" description="Helical" evidence="1">
    <location>
        <begin position="429"/>
        <end position="448"/>
    </location>
</feature>
<feature type="transmembrane region" description="Helical" evidence="1">
    <location>
        <begin position="12"/>
        <end position="30"/>
    </location>
</feature>
<reference evidence="2" key="2">
    <citation type="journal article" date="2021" name="PeerJ">
        <title>Extensive microbial diversity within the chicken gut microbiome revealed by metagenomics and culture.</title>
        <authorList>
            <person name="Gilroy R."/>
            <person name="Ravi A."/>
            <person name="Getino M."/>
            <person name="Pursley I."/>
            <person name="Horton D.L."/>
            <person name="Alikhan N.F."/>
            <person name="Baker D."/>
            <person name="Gharbi K."/>
            <person name="Hall N."/>
            <person name="Watson M."/>
            <person name="Adriaenssens E.M."/>
            <person name="Foster-Nyarko E."/>
            <person name="Jarju S."/>
            <person name="Secka A."/>
            <person name="Antonio M."/>
            <person name="Oren A."/>
            <person name="Chaudhuri R.R."/>
            <person name="La Ragione R."/>
            <person name="Hildebrand F."/>
            <person name="Pallen M.J."/>
        </authorList>
    </citation>
    <scope>NUCLEOTIDE SEQUENCE</scope>
    <source>
        <strain evidence="2">CHK197-8231</strain>
    </source>
</reference>
<gene>
    <name evidence="2" type="ORF">IAD49_01895</name>
</gene>
<comment type="caution">
    <text evidence="2">The sequence shown here is derived from an EMBL/GenBank/DDBJ whole genome shotgun (WGS) entry which is preliminary data.</text>
</comment>
<keyword evidence="1" id="KW-1133">Transmembrane helix</keyword>
<accession>A0A9D1L299</accession>
<evidence type="ECO:0000313" key="3">
    <source>
        <dbReference type="Proteomes" id="UP000824087"/>
    </source>
</evidence>
<dbReference type="Proteomes" id="UP000824087">
    <property type="component" value="Unassembled WGS sequence"/>
</dbReference>
<feature type="transmembrane region" description="Helical" evidence="1">
    <location>
        <begin position="71"/>
        <end position="88"/>
    </location>
</feature>
<feature type="transmembrane region" description="Helical" evidence="1">
    <location>
        <begin position="295"/>
        <end position="316"/>
    </location>
</feature>
<protein>
    <submittedName>
        <fullName evidence="2">Uncharacterized protein</fullName>
    </submittedName>
</protein>
<feature type="transmembrane region" description="Helical" evidence="1">
    <location>
        <begin position="402"/>
        <end position="422"/>
    </location>
</feature>
<dbReference type="EMBL" id="DVML01000010">
    <property type="protein sequence ID" value="HIU22314.1"/>
    <property type="molecule type" value="Genomic_DNA"/>
</dbReference>
<feature type="transmembrane region" description="Helical" evidence="1">
    <location>
        <begin position="267"/>
        <end position="283"/>
    </location>
</feature>
<feature type="transmembrane region" description="Helical" evidence="1">
    <location>
        <begin position="169"/>
        <end position="186"/>
    </location>
</feature>